<dbReference type="Proteomes" id="UP000326903">
    <property type="component" value="Unassembled WGS sequence"/>
</dbReference>
<dbReference type="SUPFAM" id="SSF81340">
    <property type="entry name" value="Clc chloride channel"/>
    <property type="match status" value="1"/>
</dbReference>
<feature type="transmembrane region" description="Helical" evidence="11">
    <location>
        <begin position="272"/>
        <end position="290"/>
    </location>
</feature>
<evidence type="ECO:0000256" key="4">
    <source>
        <dbReference type="ARBA" id="ARBA00022989"/>
    </source>
</evidence>
<feature type="transmembrane region" description="Helical" evidence="11">
    <location>
        <begin position="160"/>
        <end position="187"/>
    </location>
</feature>
<protein>
    <submittedName>
        <fullName evidence="13">Chloride channel protein</fullName>
    </submittedName>
</protein>
<evidence type="ECO:0000256" key="7">
    <source>
        <dbReference type="ARBA" id="ARBA00023173"/>
    </source>
</evidence>
<keyword evidence="4 11" id="KW-1133">Transmembrane helix</keyword>
<dbReference type="PROSITE" id="PS51371">
    <property type="entry name" value="CBS"/>
    <property type="match status" value="1"/>
</dbReference>
<keyword evidence="2" id="KW-0813">Transport</keyword>
<evidence type="ECO:0000256" key="11">
    <source>
        <dbReference type="SAM" id="Phobius"/>
    </source>
</evidence>
<gene>
    <name evidence="13" type="ORF">FW778_00005</name>
</gene>
<keyword evidence="8" id="KW-0868">Chloride</keyword>
<dbReference type="Gene3D" id="3.10.580.10">
    <property type="entry name" value="CBS-domain"/>
    <property type="match status" value="1"/>
</dbReference>
<dbReference type="GO" id="GO:0005254">
    <property type="term" value="F:chloride channel activity"/>
    <property type="evidence" value="ECO:0007669"/>
    <property type="project" value="UniProtKB-KW"/>
</dbReference>
<dbReference type="CDD" id="cd00400">
    <property type="entry name" value="Voltage_gated_ClC"/>
    <property type="match status" value="1"/>
</dbReference>
<feature type="transmembrane region" description="Helical" evidence="11">
    <location>
        <begin position="194"/>
        <end position="217"/>
    </location>
</feature>
<dbReference type="InterPro" id="IPR001807">
    <property type="entry name" value="ClC"/>
</dbReference>
<dbReference type="GO" id="GO:0034707">
    <property type="term" value="C:chloride channel complex"/>
    <property type="evidence" value="ECO:0007669"/>
    <property type="project" value="UniProtKB-KW"/>
</dbReference>
<dbReference type="AlphaFoldDB" id="A0A5J5ILT0"/>
<evidence type="ECO:0000256" key="8">
    <source>
        <dbReference type="ARBA" id="ARBA00023214"/>
    </source>
</evidence>
<reference evidence="13 14" key="1">
    <citation type="submission" date="2019-09" db="EMBL/GenBank/DDBJ databases">
        <title>Draft genome sequence of Ginsengibacter sp. BR5-29.</title>
        <authorList>
            <person name="Im W.-T."/>
        </authorList>
    </citation>
    <scope>NUCLEOTIDE SEQUENCE [LARGE SCALE GENOMIC DNA]</scope>
    <source>
        <strain evidence="13 14">BR5-29</strain>
    </source>
</reference>
<feature type="transmembrane region" description="Helical" evidence="11">
    <location>
        <begin position="412"/>
        <end position="429"/>
    </location>
</feature>
<dbReference type="Pfam" id="PF00654">
    <property type="entry name" value="Voltage_CLC"/>
    <property type="match status" value="1"/>
</dbReference>
<dbReference type="PANTHER" id="PTHR43427">
    <property type="entry name" value="CHLORIDE CHANNEL PROTEIN CLC-E"/>
    <property type="match status" value="1"/>
</dbReference>
<feature type="transmembrane region" description="Helical" evidence="11">
    <location>
        <begin position="383"/>
        <end position="405"/>
    </location>
</feature>
<evidence type="ECO:0000256" key="9">
    <source>
        <dbReference type="ARBA" id="ARBA00023303"/>
    </source>
</evidence>
<evidence type="ECO:0000256" key="3">
    <source>
        <dbReference type="ARBA" id="ARBA00022692"/>
    </source>
</evidence>
<feature type="transmembrane region" description="Helical" evidence="11">
    <location>
        <begin position="21"/>
        <end position="45"/>
    </location>
</feature>
<dbReference type="PRINTS" id="PR00762">
    <property type="entry name" value="CLCHANNEL"/>
</dbReference>
<dbReference type="PANTHER" id="PTHR43427:SF6">
    <property type="entry name" value="CHLORIDE CHANNEL PROTEIN CLC-E"/>
    <property type="match status" value="1"/>
</dbReference>
<comment type="subcellular location">
    <subcellularLocation>
        <location evidence="1">Membrane</location>
        <topology evidence="1">Multi-pass membrane protein</topology>
    </subcellularLocation>
</comment>
<keyword evidence="7" id="KW-0869">Chloride channel</keyword>
<name>A0A5J5ILT0_9BACT</name>
<keyword evidence="5" id="KW-0406">Ion transport</keyword>
<proteinExistence type="predicted"/>
<feature type="transmembrane region" description="Helical" evidence="11">
    <location>
        <begin position="119"/>
        <end position="140"/>
    </location>
</feature>
<keyword evidence="9" id="KW-0407">Ion channel</keyword>
<dbReference type="InterPro" id="IPR000644">
    <property type="entry name" value="CBS_dom"/>
</dbReference>
<keyword evidence="10" id="KW-0129">CBS domain</keyword>
<dbReference type="InterPro" id="IPR014743">
    <property type="entry name" value="Cl-channel_core"/>
</dbReference>
<feature type="transmembrane region" description="Helical" evidence="11">
    <location>
        <begin position="65"/>
        <end position="83"/>
    </location>
</feature>
<feature type="transmembrane region" description="Helical" evidence="11">
    <location>
        <begin position="350"/>
        <end position="371"/>
    </location>
</feature>
<evidence type="ECO:0000256" key="2">
    <source>
        <dbReference type="ARBA" id="ARBA00022448"/>
    </source>
</evidence>
<feature type="transmembrane region" description="Helical" evidence="11">
    <location>
        <begin position="229"/>
        <end position="251"/>
    </location>
</feature>
<keyword evidence="6 11" id="KW-0472">Membrane</keyword>
<dbReference type="CDD" id="cd02205">
    <property type="entry name" value="CBS_pair_SF"/>
    <property type="match status" value="1"/>
</dbReference>
<feature type="transmembrane region" description="Helical" evidence="11">
    <location>
        <begin position="319"/>
        <end position="338"/>
    </location>
</feature>
<evidence type="ECO:0000313" key="13">
    <source>
        <dbReference type="EMBL" id="KAA9040472.1"/>
    </source>
</evidence>
<evidence type="ECO:0000256" key="1">
    <source>
        <dbReference type="ARBA" id="ARBA00004141"/>
    </source>
</evidence>
<comment type="caution">
    <text evidence="13">The sequence shown here is derived from an EMBL/GenBank/DDBJ whole genome shotgun (WGS) entry which is preliminary data.</text>
</comment>
<evidence type="ECO:0000256" key="10">
    <source>
        <dbReference type="PROSITE-ProRule" id="PRU00703"/>
    </source>
</evidence>
<evidence type="ECO:0000256" key="5">
    <source>
        <dbReference type="ARBA" id="ARBA00023065"/>
    </source>
</evidence>
<accession>A0A5J5ILT0</accession>
<dbReference type="InterPro" id="IPR050368">
    <property type="entry name" value="ClC-type_chloride_channel"/>
</dbReference>
<dbReference type="Pfam" id="PF00571">
    <property type="entry name" value="CBS"/>
    <property type="match status" value="2"/>
</dbReference>
<dbReference type="SUPFAM" id="SSF54631">
    <property type="entry name" value="CBS-domain pair"/>
    <property type="match status" value="1"/>
</dbReference>
<organism evidence="13 14">
    <name type="scientific">Ginsengibacter hankyongi</name>
    <dbReference type="NCBI Taxonomy" id="2607284"/>
    <lineage>
        <taxon>Bacteria</taxon>
        <taxon>Pseudomonadati</taxon>
        <taxon>Bacteroidota</taxon>
        <taxon>Chitinophagia</taxon>
        <taxon>Chitinophagales</taxon>
        <taxon>Chitinophagaceae</taxon>
        <taxon>Ginsengibacter</taxon>
    </lineage>
</organism>
<dbReference type="InterPro" id="IPR046342">
    <property type="entry name" value="CBS_dom_sf"/>
</dbReference>
<sequence>MYEKILRYIERINQWRKLRISNSNFLIIVAAVVGIMGGITSSVLKELTHSVANFLQNDLHWEYKYYLYFFFPLIGIFLTVAYIRTFIRRSKFQHGIAPILFNISHNSSKLEFHNIYSQVISSALTVGLGGSAGLEAPAVYSGAAIGSNMGRFFGLNYRETSLLLACGAAAGISGAFNSPVAGMIFAIEVIMPEFSIPAVIPLLIASAFSSVVSQLIYKEPLFVLVTRDWVLHAFWYYIVLGILVGIYSVYFSRLTKFVSGTFRKIKNKYNRIWIGGITLGVMIALLPTLYGEGYITIQKLLDGNYQSILANSFFSKYQLIPWVLLLFAALSLVGKTFASTITMASGGNGGMFGPSVVVGGLLGFVFAFGLNQTGTVQLNVTNFIIAGMAASLSGVMHAPLTGVFLAAEITGGYAMMVPLMVVSAISYFINKGILKYSIYTAELAEQGNLVSKENKDHNILRRIKLKYLIEKDFVILRPDDTPRRRSYDIVHTVRNIFPVVTEEGELTGVIYSDQLLELLVSNKIEDQNRLIKEIAHPPDKVINVNTSMSEVMQIMDSLDTRILPVIGPNNKYLGFVTKNGIFNKYRHMLKRQGNEF</sequence>
<keyword evidence="3 11" id="KW-0812">Transmembrane</keyword>
<dbReference type="Gene3D" id="1.10.3080.10">
    <property type="entry name" value="Clc chloride channel"/>
    <property type="match status" value="1"/>
</dbReference>
<feature type="domain" description="CBS" evidence="12">
    <location>
        <begin position="535"/>
        <end position="596"/>
    </location>
</feature>
<keyword evidence="14" id="KW-1185">Reference proteome</keyword>
<evidence type="ECO:0000313" key="14">
    <source>
        <dbReference type="Proteomes" id="UP000326903"/>
    </source>
</evidence>
<evidence type="ECO:0000256" key="6">
    <source>
        <dbReference type="ARBA" id="ARBA00023136"/>
    </source>
</evidence>
<dbReference type="RefSeq" id="WP_150412531.1">
    <property type="nucleotide sequence ID" value="NZ_VYQF01000001.1"/>
</dbReference>
<dbReference type="EMBL" id="VYQF01000001">
    <property type="protein sequence ID" value="KAA9040472.1"/>
    <property type="molecule type" value="Genomic_DNA"/>
</dbReference>
<evidence type="ECO:0000259" key="12">
    <source>
        <dbReference type="PROSITE" id="PS51371"/>
    </source>
</evidence>